<dbReference type="Gramene" id="MELO3C024559.2.1">
    <property type="protein sequence ID" value="MELO3C024559.2.1"/>
    <property type="gene ID" value="MELO3C024559.2"/>
</dbReference>
<organism evidence="2">
    <name type="scientific">Cucumis melo</name>
    <name type="common">Muskmelon</name>
    <dbReference type="NCBI Taxonomy" id="3656"/>
    <lineage>
        <taxon>Eukaryota</taxon>
        <taxon>Viridiplantae</taxon>
        <taxon>Streptophyta</taxon>
        <taxon>Embryophyta</taxon>
        <taxon>Tracheophyta</taxon>
        <taxon>Spermatophyta</taxon>
        <taxon>Magnoliopsida</taxon>
        <taxon>eudicotyledons</taxon>
        <taxon>Gunneridae</taxon>
        <taxon>Pentapetalae</taxon>
        <taxon>rosids</taxon>
        <taxon>fabids</taxon>
        <taxon>Cucurbitales</taxon>
        <taxon>Cucurbitaceae</taxon>
        <taxon>Benincaseae</taxon>
        <taxon>Cucumis</taxon>
    </lineage>
</organism>
<protein>
    <submittedName>
        <fullName evidence="2">Uncharacterized protein</fullName>
    </submittedName>
</protein>
<feature type="compositionally biased region" description="Basic and acidic residues" evidence="1">
    <location>
        <begin position="24"/>
        <end position="41"/>
    </location>
</feature>
<dbReference type="AlphaFoldDB" id="A0A9I9DVU4"/>
<feature type="region of interest" description="Disordered" evidence="1">
    <location>
        <begin position="1"/>
        <end position="41"/>
    </location>
</feature>
<accession>A0A9I9DVU4</accession>
<dbReference type="EnsemblPlants" id="MELO3C024559.2.1">
    <property type="protein sequence ID" value="MELO3C024559.2.1"/>
    <property type="gene ID" value="MELO3C024559.2"/>
</dbReference>
<evidence type="ECO:0000313" key="2">
    <source>
        <dbReference type="EnsemblPlants" id="MELO3C024559.2.1"/>
    </source>
</evidence>
<sequence length="68" mass="7773">MSRKAKSLEFQTTSRRSKGGLQMPRDRDQVGNEENSKRKTLVEFSEKSIRCSAAMTRDASISHRGRRS</sequence>
<evidence type="ECO:0000256" key="1">
    <source>
        <dbReference type="SAM" id="MobiDB-lite"/>
    </source>
</evidence>
<proteinExistence type="predicted"/>
<name>A0A9I9DVU4_CUCME</name>
<reference evidence="2" key="1">
    <citation type="submission" date="2023-03" db="UniProtKB">
        <authorList>
            <consortium name="EnsemblPlants"/>
        </authorList>
    </citation>
    <scope>IDENTIFICATION</scope>
</reference>